<reference evidence="1 2" key="1">
    <citation type="submission" date="2015-01" db="EMBL/GenBank/DDBJ databases">
        <title>Evolution of Trichinella species and genotypes.</title>
        <authorList>
            <person name="Korhonen P.K."/>
            <person name="Edoardo P."/>
            <person name="Giuseppe L.R."/>
            <person name="Gasser R.B."/>
        </authorList>
    </citation>
    <scope>NUCLEOTIDE SEQUENCE [LARGE SCALE GENOMIC DNA]</scope>
    <source>
        <strain evidence="1">ISS470</strain>
    </source>
</reference>
<organism evidence="1 2">
    <name type="scientific">Trichinella pseudospiralis</name>
    <name type="common">Parasitic roundworm</name>
    <dbReference type="NCBI Taxonomy" id="6337"/>
    <lineage>
        <taxon>Eukaryota</taxon>
        <taxon>Metazoa</taxon>
        <taxon>Ecdysozoa</taxon>
        <taxon>Nematoda</taxon>
        <taxon>Enoplea</taxon>
        <taxon>Dorylaimia</taxon>
        <taxon>Trichinellida</taxon>
        <taxon>Trichinellidae</taxon>
        <taxon>Trichinella</taxon>
    </lineage>
</organism>
<comment type="caution">
    <text evidence="1">The sequence shown here is derived from an EMBL/GenBank/DDBJ whole genome shotgun (WGS) entry which is preliminary data.</text>
</comment>
<dbReference type="EMBL" id="JYDT01000001">
    <property type="protein sequence ID" value="KRY93815.1"/>
    <property type="molecule type" value="Genomic_DNA"/>
</dbReference>
<accession>A0A0V1G661</accession>
<dbReference type="OrthoDB" id="8047436at2759"/>
<protein>
    <submittedName>
        <fullName evidence="1">Uncharacterized protein</fullName>
    </submittedName>
</protein>
<evidence type="ECO:0000313" key="2">
    <source>
        <dbReference type="Proteomes" id="UP000054995"/>
    </source>
</evidence>
<gene>
    <name evidence="1" type="ORF">T4D_5025</name>
</gene>
<evidence type="ECO:0000313" key="1">
    <source>
        <dbReference type="EMBL" id="KRY93815.1"/>
    </source>
</evidence>
<keyword evidence="2" id="KW-1185">Reference proteome</keyword>
<sequence length="108" mass="12197">MRLTWSTCQRDSVLKNFPALMSLFVIAADEDLKILQVDVKAAEILELPGWRFSVIEAFTAISQSNYIEEILEKLNMQSCKSVASPGDLSMKLSKDMTPSTVYERNCFV</sequence>
<name>A0A0V1G661_TRIPS</name>
<dbReference type="Proteomes" id="UP000054995">
    <property type="component" value="Unassembled WGS sequence"/>
</dbReference>
<proteinExistence type="predicted"/>
<dbReference type="AlphaFoldDB" id="A0A0V1G661"/>